<sequence length="152" mass="17203">MISWAVAQGGGGAVEDTNEETLRECTRIHKLARAVDELVAWSFLMDEKETILRELEGVVGDAERELEKAEQVLTFQRRRCALIPDPTNASYAQQRRRPPPHAAGGEDRGLSALWQEHGGSFTQQYERHLARYRRLWLELLEEPKAAAASPTH</sequence>
<dbReference type="EMBL" id="AUPL01004020">
    <property type="protein sequence ID" value="ESL08279.1"/>
    <property type="molecule type" value="Genomic_DNA"/>
</dbReference>
<name>A0A061IZZ6_TRYRA</name>
<comment type="caution">
    <text evidence="3">The sequence shown here is derived from an EMBL/GenBank/DDBJ whole genome shotgun (WGS) entry which is preliminary data.</text>
</comment>
<dbReference type="Proteomes" id="UP000031737">
    <property type="component" value="Unassembled WGS sequence"/>
</dbReference>
<feature type="region of interest" description="Disordered" evidence="2">
    <location>
        <begin position="86"/>
        <end position="107"/>
    </location>
</feature>
<evidence type="ECO:0000313" key="4">
    <source>
        <dbReference type="Proteomes" id="UP000031737"/>
    </source>
</evidence>
<dbReference type="AlphaFoldDB" id="A0A061IZZ6"/>
<protein>
    <submittedName>
        <fullName evidence="3">Uncharacterized protein</fullName>
    </submittedName>
</protein>
<reference evidence="3 4" key="1">
    <citation type="submission" date="2013-07" db="EMBL/GenBank/DDBJ databases">
        <authorList>
            <person name="Stoco P.H."/>
            <person name="Wagner G."/>
            <person name="Gerber A."/>
            <person name="Zaha A."/>
            <person name="Thompson C."/>
            <person name="Bartholomeu D.C."/>
            <person name="Luckemeyer D.D."/>
            <person name="Bahia D."/>
            <person name="Loreto E."/>
            <person name="Prestes E.B."/>
            <person name="Lima F.M."/>
            <person name="Rodrigues-Luiz G."/>
            <person name="Vallejo G.A."/>
            <person name="Filho J.F."/>
            <person name="Monteiro K.M."/>
            <person name="Tyler K.M."/>
            <person name="de Almeida L.G."/>
            <person name="Ortiz M.F."/>
            <person name="Siervo M.A."/>
            <person name="de Moraes M.H."/>
            <person name="Cunha O.L."/>
            <person name="Mendonca-Neto R."/>
            <person name="Silva R."/>
            <person name="Teixeira S.M."/>
            <person name="Murta S.M."/>
            <person name="Sincero T.C."/>
            <person name="Mendes T.A."/>
            <person name="Urmenyi T.P."/>
            <person name="Silva V.G."/>
            <person name="da Rocha W.D."/>
            <person name="Andersson B."/>
            <person name="Romanha A.J."/>
            <person name="Steindel M."/>
            <person name="de Vasconcelos A.T."/>
            <person name="Grisard E.C."/>
        </authorList>
    </citation>
    <scope>NUCLEOTIDE SEQUENCE [LARGE SCALE GENOMIC DNA]</scope>
    <source>
        <strain evidence="3 4">SC58</strain>
    </source>
</reference>
<dbReference type="VEuPathDB" id="TriTrypDB:TRSC58_04020"/>
<accession>A0A061IZZ6</accession>
<keyword evidence="1" id="KW-0175">Coiled coil</keyword>
<organism evidence="3 4">
    <name type="scientific">Trypanosoma rangeli SC58</name>
    <dbReference type="NCBI Taxonomy" id="429131"/>
    <lineage>
        <taxon>Eukaryota</taxon>
        <taxon>Discoba</taxon>
        <taxon>Euglenozoa</taxon>
        <taxon>Kinetoplastea</taxon>
        <taxon>Metakinetoplastina</taxon>
        <taxon>Trypanosomatida</taxon>
        <taxon>Trypanosomatidae</taxon>
        <taxon>Trypanosoma</taxon>
        <taxon>Herpetosoma</taxon>
    </lineage>
</organism>
<evidence type="ECO:0000256" key="1">
    <source>
        <dbReference type="SAM" id="Coils"/>
    </source>
</evidence>
<gene>
    <name evidence="3" type="ORF">TRSC58_04020</name>
</gene>
<keyword evidence="4" id="KW-1185">Reference proteome</keyword>
<proteinExistence type="predicted"/>
<feature type="coiled-coil region" evidence="1">
    <location>
        <begin position="45"/>
        <end position="79"/>
    </location>
</feature>
<evidence type="ECO:0000313" key="3">
    <source>
        <dbReference type="EMBL" id="ESL08279.1"/>
    </source>
</evidence>
<evidence type="ECO:0000256" key="2">
    <source>
        <dbReference type="SAM" id="MobiDB-lite"/>
    </source>
</evidence>
<dbReference type="OrthoDB" id="248648at2759"/>